<comment type="caution">
    <text evidence="2">The sequence shown here is derived from an EMBL/GenBank/DDBJ whole genome shotgun (WGS) entry which is preliminary data.</text>
</comment>
<feature type="compositionally biased region" description="Basic and acidic residues" evidence="1">
    <location>
        <begin position="252"/>
        <end position="262"/>
    </location>
</feature>
<protein>
    <submittedName>
        <fullName evidence="2">Uncharacterized protein</fullName>
    </submittedName>
</protein>
<proteinExistence type="predicted"/>
<accession>A0AAN7YCB0</accession>
<gene>
    <name evidence="2" type="ORF">LTR05_002568</name>
</gene>
<organism evidence="2 3">
    <name type="scientific">Lithohypha guttulata</name>
    <dbReference type="NCBI Taxonomy" id="1690604"/>
    <lineage>
        <taxon>Eukaryota</taxon>
        <taxon>Fungi</taxon>
        <taxon>Dikarya</taxon>
        <taxon>Ascomycota</taxon>
        <taxon>Pezizomycotina</taxon>
        <taxon>Eurotiomycetes</taxon>
        <taxon>Chaetothyriomycetidae</taxon>
        <taxon>Chaetothyriales</taxon>
        <taxon>Trichomeriaceae</taxon>
        <taxon>Lithohypha</taxon>
    </lineage>
</organism>
<keyword evidence="3" id="KW-1185">Reference proteome</keyword>
<name>A0AAN7YCB0_9EURO</name>
<dbReference type="EMBL" id="JAVRRJ010000002">
    <property type="protein sequence ID" value="KAK5088350.1"/>
    <property type="molecule type" value="Genomic_DNA"/>
</dbReference>
<sequence>MGSYNNTNRPSPAIAPLLISDATRDLVLSTRLPEQIKQKFAEQSLLDHAYIPTSVLPQENEIDVEVYDDIFELLQGHNDMTSQKAMFFLLADIGYELGYTIRQLTREGPADEENGVADSVLLRPVEAEPGATLRATLDAVNPCQFPAPQTYEGHNANVDCKFTCPIPPCVSNVVTFGFWHSMTRHLRTAHHFSAADTSELTNNVNMSHLKQLFGPYLITDLETALRPKRRIKKSSVVIGGKPGERLSGVNEQKADTYEHHTDTASAEPEAGQLGVTRFPFMEAMLDAMDREDEENGTYMRGS</sequence>
<feature type="region of interest" description="Disordered" evidence="1">
    <location>
        <begin position="239"/>
        <end position="267"/>
    </location>
</feature>
<evidence type="ECO:0000313" key="2">
    <source>
        <dbReference type="EMBL" id="KAK5088350.1"/>
    </source>
</evidence>
<dbReference type="AlphaFoldDB" id="A0AAN7YCB0"/>
<dbReference type="Proteomes" id="UP001309876">
    <property type="component" value="Unassembled WGS sequence"/>
</dbReference>
<reference evidence="2 3" key="1">
    <citation type="submission" date="2023-08" db="EMBL/GenBank/DDBJ databases">
        <title>Black Yeasts Isolated from many extreme environments.</title>
        <authorList>
            <person name="Coleine C."/>
            <person name="Stajich J.E."/>
            <person name="Selbmann L."/>
        </authorList>
    </citation>
    <scope>NUCLEOTIDE SEQUENCE [LARGE SCALE GENOMIC DNA]</scope>
    <source>
        <strain evidence="2 3">CCFEE 5910</strain>
    </source>
</reference>
<evidence type="ECO:0000256" key="1">
    <source>
        <dbReference type="SAM" id="MobiDB-lite"/>
    </source>
</evidence>
<evidence type="ECO:0000313" key="3">
    <source>
        <dbReference type="Proteomes" id="UP001309876"/>
    </source>
</evidence>